<comment type="caution">
    <text evidence="2">The sequence shown here is derived from an EMBL/GenBank/DDBJ whole genome shotgun (WGS) entry which is preliminary data.</text>
</comment>
<accession>A0AAW2G702</accession>
<proteinExistence type="predicted"/>
<evidence type="ECO:0000313" key="3">
    <source>
        <dbReference type="Proteomes" id="UP001430953"/>
    </source>
</evidence>
<feature type="compositionally biased region" description="Basic and acidic residues" evidence="1">
    <location>
        <begin position="165"/>
        <end position="183"/>
    </location>
</feature>
<protein>
    <submittedName>
        <fullName evidence="2">Uncharacterized protein</fullName>
    </submittedName>
</protein>
<reference evidence="2 3" key="1">
    <citation type="submission" date="2023-03" db="EMBL/GenBank/DDBJ databases">
        <title>High recombination rates correlate with genetic variation in Cardiocondyla obscurior ants.</title>
        <authorList>
            <person name="Errbii M."/>
        </authorList>
    </citation>
    <scope>NUCLEOTIDE SEQUENCE [LARGE SCALE GENOMIC DNA]</scope>
    <source>
        <strain evidence="2">Alpha-2009</strain>
        <tissue evidence="2">Whole body</tissue>
    </source>
</reference>
<gene>
    <name evidence="2" type="ORF">PUN28_005960</name>
</gene>
<evidence type="ECO:0000256" key="1">
    <source>
        <dbReference type="SAM" id="MobiDB-lite"/>
    </source>
</evidence>
<evidence type="ECO:0000313" key="2">
    <source>
        <dbReference type="EMBL" id="KAL0123793.1"/>
    </source>
</evidence>
<sequence length="183" mass="21258">MKEKKEKPAATPRTFGVYQSRGCRIREKRAELTVERVYVKSSTVIDSLPSSTLLWVDHERAAGRGFDVRAYAAEREKEGERERGRDKIFAGKGMKYDFICCWAGEARMSSPRTREREEGRKRQRGQRQGQIGRRKGERRNAGWKNVRQGQLPVRFSRPWNGELDEERKGRESQEVEEVGGRGR</sequence>
<dbReference type="AlphaFoldDB" id="A0AAW2G702"/>
<name>A0AAW2G702_9HYME</name>
<keyword evidence="3" id="KW-1185">Reference proteome</keyword>
<dbReference type="EMBL" id="JADYXP020000005">
    <property type="protein sequence ID" value="KAL0123793.1"/>
    <property type="molecule type" value="Genomic_DNA"/>
</dbReference>
<dbReference type="Proteomes" id="UP001430953">
    <property type="component" value="Unassembled WGS sequence"/>
</dbReference>
<feature type="region of interest" description="Disordered" evidence="1">
    <location>
        <begin position="110"/>
        <end position="183"/>
    </location>
</feature>
<organism evidence="2 3">
    <name type="scientific">Cardiocondyla obscurior</name>
    <dbReference type="NCBI Taxonomy" id="286306"/>
    <lineage>
        <taxon>Eukaryota</taxon>
        <taxon>Metazoa</taxon>
        <taxon>Ecdysozoa</taxon>
        <taxon>Arthropoda</taxon>
        <taxon>Hexapoda</taxon>
        <taxon>Insecta</taxon>
        <taxon>Pterygota</taxon>
        <taxon>Neoptera</taxon>
        <taxon>Endopterygota</taxon>
        <taxon>Hymenoptera</taxon>
        <taxon>Apocrita</taxon>
        <taxon>Aculeata</taxon>
        <taxon>Formicoidea</taxon>
        <taxon>Formicidae</taxon>
        <taxon>Myrmicinae</taxon>
        <taxon>Cardiocondyla</taxon>
    </lineage>
</organism>